<reference evidence="2" key="1">
    <citation type="submission" date="2021-05" db="EMBL/GenBank/DDBJ databases">
        <title>Comparative genomics of three Colletotrichum scovillei strains and genetic complementation revealed genes involved fungal growth and virulence on chili pepper.</title>
        <authorList>
            <person name="Hsieh D.-K."/>
            <person name="Chuang S.-C."/>
            <person name="Chen C.-Y."/>
            <person name="Chao Y.-T."/>
            <person name="Lu M.-Y.J."/>
            <person name="Lee M.-H."/>
            <person name="Shih M.-C."/>
        </authorList>
    </citation>
    <scope>NUCLEOTIDE SEQUENCE</scope>
    <source>
        <strain evidence="2">Coll-153</strain>
    </source>
</reference>
<evidence type="ECO:0000313" key="3">
    <source>
        <dbReference type="Proteomes" id="UP000699042"/>
    </source>
</evidence>
<dbReference type="Proteomes" id="UP000699042">
    <property type="component" value="Unassembled WGS sequence"/>
</dbReference>
<keyword evidence="1" id="KW-0812">Transmembrane</keyword>
<name>A0A9P7UAP9_9PEZI</name>
<comment type="caution">
    <text evidence="2">The sequence shown here is derived from an EMBL/GenBank/DDBJ whole genome shotgun (WGS) entry which is preliminary data.</text>
</comment>
<gene>
    <name evidence="2" type="ORF">JMJ77_010823</name>
</gene>
<feature type="transmembrane region" description="Helical" evidence="1">
    <location>
        <begin position="69"/>
        <end position="88"/>
    </location>
</feature>
<keyword evidence="1" id="KW-1133">Transmembrane helix</keyword>
<keyword evidence="1" id="KW-0472">Membrane</keyword>
<sequence length="93" mass="10334">MVDFVYTGIAISPNDTAPQARHRHPACFLPARAPLPSLAFFYSSPVRTEIEDGDGSFISWDGERSYWDVVSLNWIFAVNIVVGVTLLGDMSDR</sequence>
<evidence type="ECO:0000313" key="2">
    <source>
        <dbReference type="EMBL" id="KAG7047471.1"/>
    </source>
</evidence>
<keyword evidence="3" id="KW-1185">Reference proteome</keyword>
<dbReference type="EMBL" id="JAESDN010000007">
    <property type="protein sequence ID" value="KAG7047471.1"/>
    <property type="molecule type" value="Genomic_DNA"/>
</dbReference>
<accession>A0A9P7UAP9</accession>
<dbReference type="AlphaFoldDB" id="A0A9P7UAP9"/>
<evidence type="ECO:0000256" key="1">
    <source>
        <dbReference type="SAM" id="Phobius"/>
    </source>
</evidence>
<protein>
    <submittedName>
        <fullName evidence="2">Uncharacterized protein</fullName>
    </submittedName>
</protein>
<organism evidence="2 3">
    <name type="scientific">Colletotrichum scovillei</name>
    <dbReference type="NCBI Taxonomy" id="1209932"/>
    <lineage>
        <taxon>Eukaryota</taxon>
        <taxon>Fungi</taxon>
        <taxon>Dikarya</taxon>
        <taxon>Ascomycota</taxon>
        <taxon>Pezizomycotina</taxon>
        <taxon>Sordariomycetes</taxon>
        <taxon>Hypocreomycetidae</taxon>
        <taxon>Glomerellales</taxon>
        <taxon>Glomerellaceae</taxon>
        <taxon>Colletotrichum</taxon>
        <taxon>Colletotrichum acutatum species complex</taxon>
    </lineage>
</organism>
<proteinExistence type="predicted"/>